<dbReference type="AlphaFoldDB" id="A0A1E3XEH1"/>
<dbReference type="Pfam" id="PF05168">
    <property type="entry name" value="HEPN"/>
    <property type="match status" value="1"/>
</dbReference>
<comment type="similarity">
    <text evidence="1">Belongs to the UPF0332 family.</text>
</comment>
<accession>A0A1E3XEH1</accession>
<evidence type="ECO:0000259" key="2">
    <source>
        <dbReference type="Pfam" id="PF05168"/>
    </source>
</evidence>
<dbReference type="InterPro" id="IPR052226">
    <property type="entry name" value="UPF0332_toxin"/>
</dbReference>
<sequence length="87" mass="9764">MTDEVKKLIEKAEHAIEVAEELMKSNYPSDAASKIYYSMFYAAQALLKSEGIDVVKHSAVDSAIGYYFAKPEKSILNSIECLWMPGR</sequence>
<dbReference type="Gene3D" id="1.20.120.330">
    <property type="entry name" value="Nucleotidyltransferases domain 2"/>
    <property type="match status" value="1"/>
</dbReference>
<evidence type="ECO:0000313" key="4">
    <source>
        <dbReference type="Proteomes" id="UP000094056"/>
    </source>
</evidence>
<protein>
    <submittedName>
        <fullName evidence="3">HEPN domain protein</fullName>
    </submittedName>
</protein>
<evidence type="ECO:0000313" key="3">
    <source>
        <dbReference type="EMBL" id="ODS33999.1"/>
    </source>
</evidence>
<dbReference type="PANTHER" id="PTHR36565:SF1">
    <property type="entry name" value="UPF0332 PROTEIN TM_1000"/>
    <property type="match status" value="1"/>
</dbReference>
<dbReference type="Proteomes" id="UP000094056">
    <property type="component" value="Unassembled WGS sequence"/>
</dbReference>
<dbReference type="PANTHER" id="PTHR36565">
    <property type="entry name" value="UPF0332 PROTEIN TM_1000"/>
    <property type="match status" value="1"/>
</dbReference>
<comment type="caution">
    <text evidence="3">The sequence shown here is derived from an EMBL/GenBank/DDBJ whole genome shotgun (WGS) entry which is preliminary data.</text>
</comment>
<evidence type="ECO:0000256" key="1">
    <source>
        <dbReference type="ARBA" id="ARBA00038248"/>
    </source>
</evidence>
<reference evidence="3 4" key="1">
    <citation type="submission" date="2016-07" db="EMBL/GenBank/DDBJ databases">
        <title>Draft genome of Scalindua rubra, obtained from a brine-seawater interface in the Red Sea, sheds light on salt adaptation in anammox bacteria.</title>
        <authorList>
            <person name="Speth D.R."/>
            <person name="Lagkouvardos I."/>
            <person name="Wang Y."/>
            <person name="Qian P.-Y."/>
            <person name="Dutilh B.E."/>
            <person name="Jetten M.S."/>
        </authorList>
    </citation>
    <scope>NUCLEOTIDE SEQUENCE [LARGE SCALE GENOMIC DNA]</scope>
    <source>
        <strain evidence="3">BSI-1</strain>
    </source>
</reference>
<name>A0A1E3XEH1_9BACT</name>
<dbReference type="InterPro" id="IPR007842">
    <property type="entry name" value="HEPN_dom"/>
</dbReference>
<feature type="domain" description="HEPN" evidence="2">
    <location>
        <begin position="5"/>
        <end position="69"/>
    </location>
</feature>
<proteinExistence type="inferred from homology"/>
<dbReference type="EMBL" id="MAYW01000015">
    <property type="protein sequence ID" value="ODS33999.1"/>
    <property type="molecule type" value="Genomic_DNA"/>
</dbReference>
<gene>
    <name evidence="3" type="ORF">SCARUB_00870</name>
</gene>
<organism evidence="3 4">
    <name type="scientific">Candidatus Scalindua rubra</name>
    <dbReference type="NCBI Taxonomy" id="1872076"/>
    <lineage>
        <taxon>Bacteria</taxon>
        <taxon>Pseudomonadati</taxon>
        <taxon>Planctomycetota</taxon>
        <taxon>Candidatus Brocadiia</taxon>
        <taxon>Candidatus Brocadiales</taxon>
        <taxon>Candidatus Scalinduaceae</taxon>
        <taxon>Candidatus Scalindua</taxon>
    </lineage>
</organism>